<dbReference type="EMBL" id="BAABAT010000002">
    <property type="protein sequence ID" value="GAA4245090.1"/>
    <property type="molecule type" value="Genomic_DNA"/>
</dbReference>
<evidence type="ECO:0000313" key="7">
    <source>
        <dbReference type="EMBL" id="GAA4245090.1"/>
    </source>
</evidence>
<feature type="transmembrane region" description="Helical" evidence="5">
    <location>
        <begin position="47"/>
        <end position="63"/>
    </location>
</feature>
<dbReference type="InterPro" id="IPR036513">
    <property type="entry name" value="STAS_dom_sf"/>
</dbReference>
<proteinExistence type="predicted"/>
<evidence type="ECO:0000256" key="3">
    <source>
        <dbReference type="ARBA" id="ARBA00022989"/>
    </source>
</evidence>
<protein>
    <submittedName>
        <fullName evidence="7">Sulfate permease</fullName>
    </submittedName>
</protein>
<evidence type="ECO:0000256" key="1">
    <source>
        <dbReference type="ARBA" id="ARBA00004141"/>
    </source>
</evidence>
<dbReference type="Pfam" id="PF00916">
    <property type="entry name" value="Sulfate_transp"/>
    <property type="match status" value="1"/>
</dbReference>
<dbReference type="InterPro" id="IPR001902">
    <property type="entry name" value="SLC26A/SulP_fam"/>
</dbReference>
<feature type="transmembrane region" description="Helical" evidence="5">
    <location>
        <begin position="349"/>
        <end position="366"/>
    </location>
</feature>
<dbReference type="PROSITE" id="PS50801">
    <property type="entry name" value="STAS"/>
    <property type="match status" value="1"/>
</dbReference>
<evidence type="ECO:0000256" key="4">
    <source>
        <dbReference type="ARBA" id="ARBA00023136"/>
    </source>
</evidence>
<evidence type="ECO:0000256" key="5">
    <source>
        <dbReference type="SAM" id="Phobius"/>
    </source>
</evidence>
<dbReference type="InterPro" id="IPR011547">
    <property type="entry name" value="SLC26A/SulP_dom"/>
</dbReference>
<feature type="transmembrane region" description="Helical" evidence="5">
    <location>
        <begin position="378"/>
        <end position="411"/>
    </location>
</feature>
<accession>A0ABP8CYV6</accession>
<dbReference type="Proteomes" id="UP001500620">
    <property type="component" value="Unassembled WGS sequence"/>
</dbReference>
<gene>
    <name evidence="7" type="primary">sulP</name>
    <name evidence="7" type="ORF">GCM10022255_010970</name>
</gene>
<feature type="transmembrane region" description="Helical" evidence="5">
    <location>
        <begin position="21"/>
        <end position="41"/>
    </location>
</feature>
<dbReference type="Gene3D" id="3.30.750.24">
    <property type="entry name" value="STAS domain"/>
    <property type="match status" value="1"/>
</dbReference>
<feature type="transmembrane region" description="Helical" evidence="5">
    <location>
        <begin position="247"/>
        <end position="269"/>
    </location>
</feature>
<keyword evidence="2 5" id="KW-0812">Transmembrane</keyword>
<dbReference type="PANTHER" id="PTHR11814">
    <property type="entry name" value="SULFATE TRANSPORTER"/>
    <property type="match status" value="1"/>
</dbReference>
<dbReference type="Pfam" id="PF01740">
    <property type="entry name" value="STAS"/>
    <property type="match status" value="1"/>
</dbReference>
<feature type="transmembrane region" description="Helical" evidence="5">
    <location>
        <begin position="97"/>
        <end position="118"/>
    </location>
</feature>
<sequence>MTRALPGWLTGYRREWWRGDVAGAVIAAAVIVPESVAYAQLAGVPPQHGFYAAPVALVAYALLGTSRLLLVGSTSAAAVISASAVGAAVGGGAAGSFAALSAAFAMVCGLLLVAAGLLRLGFLANFLSDAALTGFLSGMALVIVVRQAPTLLGVSGGDGNFFERAGHIAVHPDELQPATAATAAAALAALLALQRWLPRVPAAIVVLAGSIAASAALGLARRGVDVVGALPRGLTRPAAPGVGWRDWLLLAAGAGGAALVVFAESYSVAARCAGRRGPRVDADRELVALGVTNLAAGWFRGFAVSGSASRTAAVAGTGARTPMVSLLAAALVLLTAALCTPLLGVLPQAVLAAIIVVALRGFLRLGRFVRYWRLQRPAFAVAAAALLGVLCFDLLPGLAIAVVLSLVLFAGRGARPHLREEHLGGDSALVLRPDRPLFYGNAEPVRVAVLDRANAESPDVVVLDLANSAGIGVAVADMLLTLDDDLRAGPGTRLWLAGVDAAGRRVLDGEGALGHTHLRAYSTLEDALRSWSVARGA</sequence>
<comment type="caution">
    <text evidence="7">The sequence shown here is derived from an EMBL/GenBank/DDBJ whole genome shotgun (WGS) entry which is preliminary data.</text>
</comment>
<organism evidence="7 8">
    <name type="scientific">Dactylosporangium darangshiense</name>
    <dbReference type="NCBI Taxonomy" id="579108"/>
    <lineage>
        <taxon>Bacteria</taxon>
        <taxon>Bacillati</taxon>
        <taxon>Actinomycetota</taxon>
        <taxon>Actinomycetes</taxon>
        <taxon>Micromonosporales</taxon>
        <taxon>Micromonosporaceae</taxon>
        <taxon>Dactylosporangium</taxon>
    </lineage>
</organism>
<evidence type="ECO:0000259" key="6">
    <source>
        <dbReference type="PROSITE" id="PS50801"/>
    </source>
</evidence>
<feature type="transmembrane region" description="Helical" evidence="5">
    <location>
        <begin position="175"/>
        <end position="193"/>
    </location>
</feature>
<feature type="transmembrane region" description="Helical" evidence="5">
    <location>
        <begin position="130"/>
        <end position="155"/>
    </location>
</feature>
<reference evidence="8" key="1">
    <citation type="journal article" date="2019" name="Int. J. Syst. Evol. Microbiol.">
        <title>The Global Catalogue of Microorganisms (GCM) 10K type strain sequencing project: providing services to taxonomists for standard genome sequencing and annotation.</title>
        <authorList>
            <consortium name="The Broad Institute Genomics Platform"/>
            <consortium name="The Broad Institute Genome Sequencing Center for Infectious Disease"/>
            <person name="Wu L."/>
            <person name="Ma J."/>
        </authorList>
    </citation>
    <scope>NUCLEOTIDE SEQUENCE [LARGE SCALE GENOMIC DNA]</scope>
    <source>
        <strain evidence="8">JCM 17441</strain>
    </source>
</reference>
<dbReference type="SUPFAM" id="SSF52091">
    <property type="entry name" value="SpoIIaa-like"/>
    <property type="match status" value="1"/>
</dbReference>
<keyword evidence="4 5" id="KW-0472">Membrane</keyword>
<dbReference type="RefSeq" id="WP_345121874.1">
    <property type="nucleotide sequence ID" value="NZ_BAABAT010000002.1"/>
</dbReference>
<feature type="transmembrane region" description="Helical" evidence="5">
    <location>
        <begin position="68"/>
        <end position="91"/>
    </location>
</feature>
<name>A0ABP8CYV6_9ACTN</name>
<evidence type="ECO:0000256" key="2">
    <source>
        <dbReference type="ARBA" id="ARBA00022692"/>
    </source>
</evidence>
<evidence type="ECO:0000313" key="8">
    <source>
        <dbReference type="Proteomes" id="UP001500620"/>
    </source>
</evidence>
<comment type="subcellular location">
    <subcellularLocation>
        <location evidence="1">Membrane</location>
        <topology evidence="1">Multi-pass membrane protein</topology>
    </subcellularLocation>
</comment>
<feature type="transmembrane region" description="Helical" evidence="5">
    <location>
        <begin position="324"/>
        <end position="343"/>
    </location>
</feature>
<dbReference type="InterPro" id="IPR002645">
    <property type="entry name" value="STAS_dom"/>
</dbReference>
<keyword evidence="8" id="KW-1185">Reference proteome</keyword>
<feature type="transmembrane region" description="Helical" evidence="5">
    <location>
        <begin position="200"/>
        <end position="220"/>
    </location>
</feature>
<keyword evidence="3 5" id="KW-1133">Transmembrane helix</keyword>
<feature type="domain" description="STAS" evidence="6">
    <location>
        <begin position="426"/>
        <end position="531"/>
    </location>
</feature>